<protein>
    <recommendedName>
        <fullName evidence="1">Schlafen AlbA-2 domain-containing protein</fullName>
    </recommendedName>
</protein>
<dbReference type="InterPro" id="IPR038461">
    <property type="entry name" value="Schlafen_AlbA_2_dom_sf"/>
</dbReference>
<dbReference type="STRING" id="1263868.RESH_04319"/>
<dbReference type="AlphaFoldDB" id="M5SFY2"/>
<feature type="domain" description="Schlafen AlbA-2" evidence="1">
    <location>
        <begin position="294"/>
        <end position="403"/>
    </location>
</feature>
<dbReference type="Proteomes" id="UP000011996">
    <property type="component" value="Unassembled WGS sequence"/>
</dbReference>
<gene>
    <name evidence="2" type="ORF">RESH_04319</name>
</gene>
<evidence type="ECO:0000313" key="3">
    <source>
        <dbReference type="Proteomes" id="UP000011996"/>
    </source>
</evidence>
<comment type="caution">
    <text evidence="2">The sequence shown here is derived from an EMBL/GenBank/DDBJ whole genome shotgun (WGS) entry which is preliminary data.</text>
</comment>
<accession>M5SFY2</accession>
<dbReference type="Pfam" id="PF04326">
    <property type="entry name" value="SLFN_AlbA_2"/>
    <property type="match status" value="1"/>
</dbReference>
<organism evidence="2 3">
    <name type="scientific">Rhodopirellula europaea SH398</name>
    <dbReference type="NCBI Taxonomy" id="1263868"/>
    <lineage>
        <taxon>Bacteria</taxon>
        <taxon>Pseudomonadati</taxon>
        <taxon>Planctomycetota</taxon>
        <taxon>Planctomycetia</taxon>
        <taxon>Pirellulales</taxon>
        <taxon>Pirellulaceae</taxon>
        <taxon>Rhodopirellula</taxon>
    </lineage>
</organism>
<evidence type="ECO:0000259" key="1">
    <source>
        <dbReference type="Pfam" id="PF04326"/>
    </source>
</evidence>
<dbReference type="InterPro" id="IPR007421">
    <property type="entry name" value="Schlafen_AlbA_2_dom"/>
</dbReference>
<dbReference type="Gene3D" id="3.30.950.30">
    <property type="entry name" value="Schlafen, AAA domain"/>
    <property type="match status" value="1"/>
</dbReference>
<name>M5SFY2_9BACT</name>
<dbReference type="PATRIC" id="fig|1263868.3.peg.4683"/>
<sequence>MSEDKLFGFAPDSFESSEVLHAELLFEKGACVLGRILWHLQNANEHIHVLDREEGDHAPSRIGHPIHWWVNYGESNNQKLKEETSRVLECAQTLKIASLEMQRLAPTINDYRSLVSTLSALVQEHAAELASIEAYLKWLREKSPYAPAMLFAYEVWGSTRRGDRQVGLLGDIPEEGDTNRSDIRSLTEVSLGLMTRKQLSLRFMLDRLAGDYYSDFDPEMPEFSITEQRLVPRVANFVLGECAEYFAFLRDSLRRILSTIETWQQSQTEFESEAYWRRFVEVATATTLQEPEYFDFKQTIDFWLRPKGEPKNKAKFEFCKDVAAFANAGGGVLVVGVTDDREVIGIDAGLDLENCIKSLHDAEARHLRSGNGLIRTIEFSVGDANGSPATCLAILVPETSAPMSVELRGAHYYPIRKGPGKISSSHQQVADNKSQFLKTPSFERLKSRLSAFLEYAISRMEKANVDNEAGDE</sequence>
<dbReference type="EMBL" id="ANOF01000140">
    <property type="protein sequence ID" value="EMI25094.1"/>
    <property type="molecule type" value="Genomic_DNA"/>
</dbReference>
<evidence type="ECO:0000313" key="2">
    <source>
        <dbReference type="EMBL" id="EMI25094.1"/>
    </source>
</evidence>
<reference evidence="2 3" key="1">
    <citation type="journal article" date="2013" name="Mar. Genomics">
        <title>Expression of sulfatases in Rhodopirellula baltica and the diversity of sulfatases in the genus Rhodopirellula.</title>
        <authorList>
            <person name="Wegner C.E."/>
            <person name="Richter-Heitmann T."/>
            <person name="Klindworth A."/>
            <person name="Klockow C."/>
            <person name="Richter M."/>
            <person name="Achstetter T."/>
            <person name="Glockner F.O."/>
            <person name="Harder J."/>
        </authorList>
    </citation>
    <scope>NUCLEOTIDE SEQUENCE [LARGE SCALE GENOMIC DNA]</scope>
    <source>
        <strain evidence="2 3">SH398</strain>
    </source>
</reference>
<dbReference type="RefSeq" id="WP_008669547.1">
    <property type="nucleotide sequence ID" value="NZ_ANOF01000140.1"/>
</dbReference>
<proteinExistence type="predicted"/>